<protein>
    <submittedName>
        <fullName evidence="1">Baseplate J/gp47 family protein</fullName>
    </submittedName>
</protein>
<name>A0ABW0I0W4_9BACL</name>
<accession>A0ABW0I0W4</accession>
<dbReference type="EMBL" id="JBHSMI010000067">
    <property type="protein sequence ID" value="MFC5406949.1"/>
    <property type="molecule type" value="Genomic_DNA"/>
</dbReference>
<gene>
    <name evidence="1" type="ORF">ACFPOF_29845</name>
</gene>
<keyword evidence="2" id="KW-1185">Reference proteome</keyword>
<evidence type="ECO:0000313" key="2">
    <source>
        <dbReference type="Proteomes" id="UP001596113"/>
    </source>
</evidence>
<proteinExistence type="predicted"/>
<evidence type="ECO:0000313" key="1">
    <source>
        <dbReference type="EMBL" id="MFC5406949.1"/>
    </source>
</evidence>
<dbReference type="Proteomes" id="UP001596113">
    <property type="component" value="Unassembled WGS sequence"/>
</dbReference>
<sequence>MKSGQWQDGIARAPAIDERDLNDLVEQMRAMVPHYTPEWRFSPEDPDAGTALFYLAADMLGENIKRLNRVPLNHFIAFLDLLQVKLQPARPSRAQVVFTLNDGVREPVFVPTGTMLTAKPEDGGDDLPFETESALLITPAKLTELFNVHPDNDRIALAAERYDESLLAGTASEVSLFDVSGNNLQDHIFYLRNDELFRLDHPATITLKWHNEERRYVEGDLAAAFARADWLEWTYSSGDTWIPFEEVEARGQEIVLRKKSRGIVSEAEIGGMEGRWIRCRVKPSADGEPGPAVLGAMPDMDRVTMRASHDMALDPDGIAPDELYFNDAELDKAAGFYPFGEHSMPYSVFYMSCREAFSKRGSRIRMAFRANNVPNELRIGPDPEVRWKMVMRTADFEKNPPPRLYIRKTQWEYWSGDNWLRLPESAGFEELFAGLGEEQRDVVLDFPCPEDMTTTFVNGREDLWIRVRVTATDTPTAPIVAYMSPRLERMSFTYAYPDTAEIRADAAYTLNNAELTDVTATVKQGGGTFRPFLPIPCPAPAVYAAFDVPPVKGPIRLQFALGQAPEAEEQAPWVEWEGLVRTGNEWAWMPLKTIDGTQGFSQSGTLQFVGPAGLAPTRLFGLERVWLRAVNRDKRYGVAGASLPTVAAIYRNSVAAAQQRTVTGEYPEKGKGGYVLAQTPVVGLEVWVDETGHIAEHELGRLADAAPDRYEIYRDSEGALQRVWVRWEAAESLIGLGGDARRYTIDPAAGIIRFGNGSRGMAPPLQGGDKIRVTYQVTNGAKGNVGAGQVSGIMQSLAFVNGVSNPTPAIGGGDAEPLEGALRRGPQQLKHRGRAISASDVEWLVKEIDPGVLKAKCLPNRNAKLAYSPGSLAVVALPSGGEAAMAQFPETKKKLEAALRARAANLVAADNKLTVVAPASIEISVIATVYVDAAESIVPVEAACLELLEKFLHPTKGKLDGRGWDIGEPVHASAFYGLLQSVRGVQRVEQLHLTAIRTENSLSEEMLPDDIRHVLHGIACNGKQHRLNVTLP</sequence>
<organism evidence="1 2">
    <name type="scientific">Cohnella soli</name>
    <dbReference type="NCBI Taxonomy" id="425005"/>
    <lineage>
        <taxon>Bacteria</taxon>
        <taxon>Bacillati</taxon>
        <taxon>Bacillota</taxon>
        <taxon>Bacilli</taxon>
        <taxon>Bacillales</taxon>
        <taxon>Paenibacillaceae</taxon>
        <taxon>Cohnella</taxon>
    </lineage>
</organism>
<dbReference type="RefSeq" id="WP_378139184.1">
    <property type="nucleotide sequence ID" value="NZ_JBHSMI010000067.1"/>
</dbReference>
<reference evidence="2" key="1">
    <citation type="journal article" date="2019" name="Int. J. Syst. Evol. Microbiol.">
        <title>The Global Catalogue of Microorganisms (GCM) 10K type strain sequencing project: providing services to taxonomists for standard genome sequencing and annotation.</title>
        <authorList>
            <consortium name="The Broad Institute Genomics Platform"/>
            <consortium name="The Broad Institute Genome Sequencing Center for Infectious Disease"/>
            <person name="Wu L."/>
            <person name="Ma J."/>
        </authorList>
    </citation>
    <scope>NUCLEOTIDE SEQUENCE [LARGE SCALE GENOMIC DNA]</scope>
    <source>
        <strain evidence="2">CGMCC 1.18575</strain>
    </source>
</reference>
<comment type="caution">
    <text evidence="1">The sequence shown here is derived from an EMBL/GenBank/DDBJ whole genome shotgun (WGS) entry which is preliminary data.</text>
</comment>